<evidence type="ECO:0000256" key="1">
    <source>
        <dbReference type="SAM" id="Phobius"/>
    </source>
</evidence>
<organism evidence="2 3">
    <name type="scientific">Leuconostoc fallax</name>
    <dbReference type="NCBI Taxonomy" id="1251"/>
    <lineage>
        <taxon>Bacteria</taxon>
        <taxon>Bacillati</taxon>
        <taxon>Bacillota</taxon>
        <taxon>Bacilli</taxon>
        <taxon>Lactobacillales</taxon>
        <taxon>Lactobacillaceae</taxon>
        <taxon>Leuconostoc</taxon>
    </lineage>
</organism>
<dbReference type="InterPro" id="IPR046503">
    <property type="entry name" value="DUF6681"/>
</dbReference>
<keyword evidence="1" id="KW-1133">Transmembrane helix</keyword>
<feature type="transmembrane region" description="Helical" evidence="1">
    <location>
        <begin position="25"/>
        <end position="42"/>
    </location>
</feature>
<dbReference type="AlphaFoldDB" id="A0A4R5NAN2"/>
<proteinExistence type="predicted"/>
<dbReference type="Pfam" id="PF20386">
    <property type="entry name" value="DUF6681"/>
    <property type="match status" value="1"/>
</dbReference>
<evidence type="ECO:0000313" key="2">
    <source>
        <dbReference type="EMBL" id="TDG69566.1"/>
    </source>
</evidence>
<name>A0A4R5NAN2_9LACO</name>
<dbReference type="STRING" id="907931.GCA_000165675_01350"/>
<keyword evidence="1" id="KW-0472">Membrane</keyword>
<gene>
    <name evidence="2" type="ORF">C5L23_001028</name>
</gene>
<dbReference type="EMBL" id="PUFI01000005">
    <property type="protein sequence ID" value="TDG69566.1"/>
    <property type="molecule type" value="Genomic_DNA"/>
</dbReference>
<keyword evidence="1" id="KW-0812">Transmembrane</keyword>
<feature type="transmembrane region" description="Helical" evidence="1">
    <location>
        <begin position="54"/>
        <end position="75"/>
    </location>
</feature>
<sequence length="264" mass="29808">MLTILDLVNHYLGYFTTASKTRGRIYTIVGAGGIWYLLYLAWRFYDNGRWLRGTLLLGLFIGLLYFVILNILYYFTNKRTKWDISPHVEKLLGGPHEEKVEKKRAVIMPIHGLYQRDHVMEASVEINDIHQRNIDMLAQSLQESGVLHQDFGELDETAQRAIIAQEGAISANYPGTLVPYFTIEKIASDTVIMAGVNQLRAMPVGYVRKIGLTDVETVAAQYNLAAATVLILGGPSHVNGRRELQTVTLPYRLHVEIAYDDKKG</sequence>
<accession>A0A4R5NAN2</accession>
<reference evidence="2 3" key="1">
    <citation type="journal article" date="2019" name="Appl. Microbiol. Biotechnol.">
        <title>Uncovering carbohydrate metabolism through a genotype-phenotype association study of 56 lactic acid bacteria genomes.</title>
        <authorList>
            <person name="Buron-Moles G."/>
            <person name="Chailyan A."/>
            <person name="Dolejs I."/>
            <person name="Forster J."/>
            <person name="Miks M.H."/>
        </authorList>
    </citation>
    <scope>NUCLEOTIDE SEQUENCE [LARGE SCALE GENOMIC DNA]</scope>
    <source>
        <strain evidence="2 3">ATCC 700006</strain>
    </source>
</reference>
<dbReference type="Proteomes" id="UP000295681">
    <property type="component" value="Unassembled WGS sequence"/>
</dbReference>
<evidence type="ECO:0000313" key="3">
    <source>
        <dbReference type="Proteomes" id="UP000295681"/>
    </source>
</evidence>
<comment type="caution">
    <text evidence="2">The sequence shown here is derived from an EMBL/GenBank/DDBJ whole genome shotgun (WGS) entry which is preliminary data.</text>
</comment>
<protein>
    <submittedName>
        <fullName evidence="2">Uncharacterized protein</fullName>
    </submittedName>
</protein>
<keyword evidence="3" id="KW-1185">Reference proteome</keyword>
<dbReference type="RefSeq" id="WP_133264189.1">
    <property type="nucleotide sequence ID" value="NZ_JAGYGP010000001.1"/>
</dbReference>